<proteinExistence type="predicted"/>
<dbReference type="AlphaFoldDB" id="A0A5N5GJL2"/>
<comment type="caution">
    <text evidence="2">The sequence shown here is derived from an EMBL/GenBank/DDBJ whole genome shotgun (WGS) entry which is preliminary data.</text>
</comment>
<name>A0A5N5GJL2_9ROSA</name>
<evidence type="ECO:0000313" key="2">
    <source>
        <dbReference type="EMBL" id="KAB2610954.1"/>
    </source>
</evidence>
<keyword evidence="2" id="KW-0675">Receptor</keyword>
<organism evidence="2 3">
    <name type="scientific">Pyrus ussuriensis x Pyrus communis</name>
    <dbReference type="NCBI Taxonomy" id="2448454"/>
    <lineage>
        <taxon>Eukaryota</taxon>
        <taxon>Viridiplantae</taxon>
        <taxon>Streptophyta</taxon>
        <taxon>Embryophyta</taxon>
        <taxon>Tracheophyta</taxon>
        <taxon>Spermatophyta</taxon>
        <taxon>Magnoliopsida</taxon>
        <taxon>eudicotyledons</taxon>
        <taxon>Gunneridae</taxon>
        <taxon>Pentapetalae</taxon>
        <taxon>rosids</taxon>
        <taxon>fabids</taxon>
        <taxon>Rosales</taxon>
        <taxon>Rosaceae</taxon>
        <taxon>Amygdaloideae</taxon>
        <taxon>Maleae</taxon>
        <taxon>Pyrus</taxon>
    </lineage>
</organism>
<feature type="compositionally biased region" description="Polar residues" evidence="1">
    <location>
        <begin position="37"/>
        <end position="47"/>
    </location>
</feature>
<gene>
    <name evidence="2" type="ORF">D8674_018986</name>
</gene>
<reference evidence="2 3" key="3">
    <citation type="submission" date="2019-11" db="EMBL/GenBank/DDBJ databases">
        <title>A de novo genome assembly of a pear dwarfing rootstock.</title>
        <authorList>
            <person name="Wang F."/>
            <person name="Wang J."/>
            <person name="Li S."/>
            <person name="Zhang Y."/>
            <person name="Fang M."/>
            <person name="Ma L."/>
            <person name="Zhao Y."/>
            <person name="Jiang S."/>
        </authorList>
    </citation>
    <scope>NUCLEOTIDE SEQUENCE [LARGE SCALE GENOMIC DNA]</scope>
    <source>
        <strain evidence="2">S2</strain>
        <tissue evidence="2">Leaf</tissue>
    </source>
</reference>
<keyword evidence="2" id="KW-0418">Kinase</keyword>
<evidence type="ECO:0000313" key="3">
    <source>
        <dbReference type="Proteomes" id="UP000327157"/>
    </source>
</evidence>
<keyword evidence="2" id="KW-0808">Transferase</keyword>
<dbReference type="EMBL" id="SMOL01000487">
    <property type="protein sequence ID" value="KAB2610954.1"/>
    <property type="molecule type" value="Genomic_DNA"/>
</dbReference>
<dbReference type="GO" id="GO:0016301">
    <property type="term" value="F:kinase activity"/>
    <property type="evidence" value="ECO:0007669"/>
    <property type="project" value="UniProtKB-KW"/>
</dbReference>
<evidence type="ECO:0000256" key="1">
    <source>
        <dbReference type="SAM" id="MobiDB-lite"/>
    </source>
</evidence>
<keyword evidence="3" id="KW-1185">Reference proteome</keyword>
<sequence>MGTRIGDLISSFSSPSACENKLLKDVLDQRLPPPTPEHSQPQSMSTMHMVSQSLSFQIVASNEGPDITLEQFIKI</sequence>
<dbReference type="OrthoDB" id="676979at2759"/>
<reference evidence="2 3" key="1">
    <citation type="submission" date="2019-09" db="EMBL/GenBank/DDBJ databases">
        <authorList>
            <person name="Ou C."/>
        </authorList>
    </citation>
    <scope>NUCLEOTIDE SEQUENCE [LARGE SCALE GENOMIC DNA]</scope>
    <source>
        <strain evidence="2">S2</strain>
        <tissue evidence="2">Leaf</tissue>
    </source>
</reference>
<protein>
    <submittedName>
        <fullName evidence="2">LRR receptor-like serine/threonine-protein kinase</fullName>
    </submittedName>
</protein>
<feature type="region of interest" description="Disordered" evidence="1">
    <location>
        <begin position="28"/>
        <end position="47"/>
    </location>
</feature>
<dbReference type="Proteomes" id="UP000327157">
    <property type="component" value="Chromosome 17"/>
</dbReference>
<accession>A0A5N5GJL2</accession>
<reference evidence="3" key="2">
    <citation type="submission" date="2019-10" db="EMBL/GenBank/DDBJ databases">
        <title>A de novo genome assembly of a pear dwarfing rootstock.</title>
        <authorList>
            <person name="Wang F."/>
            <person name="Wang J."/>
            <person name="Li S."/>
            <person name="Zhang Y."/>
            <person name="Fang M."/>
            <person name="Ma L."/>
            <person name="Zhao Y."/>
            <person name="Jiang S."/>
        </authorList>
    </citation>
    <scope>NUCLEOTIDE SEQUENCE [LARGE SCALE GENOMIC DNA]</scope>
</reference>